<dbReference type="Proteomes" id="UP000316621">
    <property type="component" value="Chromosome 11"/>
</dbReference>
<sequence length="104" mass="11725">MAASSAPKVRNVRKSCALAQTANFGFAPTCNYVSVQFMLMFDWKDELYILGSGSPMEALLPRPANKFVVLFPTCYKKKLLWFLDLLVNRGGITGIDDNDFDFLY</sequence>
<protein>
    <submittedName>
        <fullName evidence="1">Uncharacterized protein</fullName>
    </submittedName>
</protein>
<organism evidence="1 2">
    <name type="scientific">Papaver somniferum</name>
    <name type="common">Opium poppy</name>
    <dbReference type="NCBI Taxonomy" id="3469"/>
    <lineage>
        <taxon>Eukaryota</taxon>
        <taxon>Viridiplantae</taxon>
        <taxon>Streptophyta</taxon>
        <taxon>Embryophyta</taxon>
        <taxon>Tracheophyta</taxon>
        <taxon>Spermatophyta</taxon>
        <taxon>Magnoliopsida</taxon>
        <taxon>Ranunculales</taxon>
        <taxon>Papaveraceae</taxon>
        <taxon>Papaveroideae</taxon>
        <taxon>Papaver</taxon>
    </lineage>
</organism>
<dbReference type="EMBL" id="CM010725">
    <property type="protein sequence ID" value="RZC84560.1"/>
    <property type="molecule type" value="Genomic_DNA"/>
</dbReference>
<reference evidence="1 2" key="1">
    <citation type="journal article" date="2018" name="Science">
        <title>The opium poppy genome and morphinan production.</title>
        <authorList>
            <person name="Guo L."/>
            <person name="Winzer T."/>
            <person name="Yang X."/>
            <person name="Li Y."/>
            <person name="Ning Z."/>
            <person name="He Z."/>
            <person name="Teodor R."/>
            <person name="Lu Y."/>
            <person name="Bowser T.A."/>
            <person name="Graham I.A."/>
            <person name="Ye K."/>
        </authorList>
    </citation>
    <scope>NUCLEOTIDE SEQUENCE [LARGE SCALE GENOMIC DNA]</scope>
    <source>
        <strain evidence="2">cv. HN1</strain>
        <tissue evidence="1">Leaves</tissue>
    </source>
</reference>
<name>A0A4Y7LIW7_PAPSO</name>
<evidence type="ECO:0000313" key="1">
    <source>
        <dbReference type="EMBL" id="RZC84560.1"/>
    </source>
</evidence>
<gene>
    <name evidence="1" type="ORF">C5167_047343</name>
</gene>
<proteinExistence type="predicted"/>
<dbReference type="AlphaFoldDB" id="A0A4Y7LIW7"/>
<dbReference type="Gramene" id="RZC84560">
    <property type="protein sequence ID" value="RZC84560"/>
    <property type="gene ID" value="C5167_047343"/>
</dbReference>
<keyword evidence="2" id="KW-1185">Reference proteome</keyword>
<accession>A0A4Y7LIW7</accession>
<evidence type="ECO:0000313" key="2">
    <source>
        <dbReference type="Proteomes" id="UP000316621"/>
    </source>
</evidence>